<dbReference type="SUPFAM" id="SSF56003">
    <property type="entry name" value="Molybdenum cofactor-binding domain"/>
    <property type="match status" value="1"/>
</dbReference>
<dbReference type="Proteomes" id="UP000887564">
    <property type="component" value="Unplaced"/>
</dbReference>
<keyword evidence="1" id="KW-1185">Reference proteome</keyword>
<reference evidence="2" key="1">
    <citation type="submission" date="2022-11" db="UniProtKB">
        <authorList>
            <consortium name="WormBaseParasite"/>
        </authorList>
    </citation>
    <scope>IDENTIFICATION</scope>
</reference>
<organism evidence="1 2">
    <name type="scientific">Parascaris equorum</name>
    <name type="common">Equine roundworm</name>
    <dbReference type="NCBI Taxonomy" id="6256"/>
    <lineage>
        <taxon>Eukaryota</taxon>
        <taxon>Metazoa</taxon>
        <taxon>Ecdysozoa</taxon>
        <taxon>Nematoda</taxon>
        <taxon>Chromadorea</taxon>
        <taxon>Rhabditida</taxon>
        <taxon>Spirurina</taxon>
        <taxon>Ascaridomorpha</taxon>
        <taxon>Ascaridoidea</taxon>
        <taxon>Ascarididae</taxon>
        <taxon>Parascaris</taxon>
    </lineage>
</organism>
<name>A0A914R5E8_PAREQ</name>
<dbReference type="AlphaFoldDB" id="A0A914R5E8"/>
<protein>
    <submittedName>
        <fullName evidence="2">Uncharacterized protein</fullName>
    </submittedName>
</protein>
<evidence type="ECO:0000313" key="2">
    <source>
        <dbReference type="WBParaSite" id="PEQ_0000148301-mRNA-1"/>
    </source>
</evidence>
<dbReference type="WBParaSite" id="PEQ_0000148301-mRNA-1">
    <property type="protein sequence ID" value="PEQ_0000148301-mRNA-1"/>
    <property type="gene ID" value="PEQ_0000148301"/>
</dbReference>
<dbReference type="GO" id="GO:0016491">
    <property type="term" value="F:oxidoreductase activity"/>
    <property type="evidence" value="ECO:0007669"/>
    <property type="project" value="InterPro"/>
</dbReference>
<dbReference type="InterPro" id="IPR037165">
    <property type="entry name" value="AldOxase/xan_DH_Mopterin-bd_sf"/>
</dbReference>
<dbReference type="Gene3D" id="3.30.365.10">
    <property type="entry name" value="Aldehyde oxidase/xanthine dehydrogenase, molybdopterin binding domain"/>
    <property type="match status" value="2"/>
</dbReference>
<accession>A0A914R5E8</accession>
<proteinExistence type="predicted"/>
<sequence length="101" mass="12052">MDMSVGVMSSQCVSMAERRHIWAKAFTLKIREKNMYNEEGDCTPFGTTLHQCNIRRCWNECLLLSDYNKRLEAINEFNRFILVQFSFDNNFSCRIFDIRDH</sequence>
<evidence type="ECO:0000313" key="1">
    <source>
        <dbReference type="Proteomes" id="UP000887564"/>
    </source>
</evidence>